<dbReference type="EnsemblPlants" id="Kaladp0040s0451.1.v1.1">
    <property type="protein sequence ID" value="Kaladp0040s0451.1.v1.1.CDS.1"/>
    <property type="gene ID" value="Kaladp0040s0451.v1.1"/>
</dbReference>
<evidence type="ECO:0000256" key="3">
    <source>
        <dbReference type="ARBA" id="ARBA00022471"/>
    </source>
</evidence>
<evidence type="ECO:0000313" key="9">
    <source>
        <dbReference type="Proteomes" id="UP000594263"/>
    </source>
</evidence>
<keyword evidence="4 6" id="KW-0964">Secreted</keyword>
<comment type="subcellular location">
    <subcellularLocation>
        <location evidence="1 6">Secreted</location>
    </subcellularLocation>
</comment>
<dbReference type="PANTHER" id="PTHR31232:SF149">
    <property type="entry name" value="S-PROTEIN HOMOLOG"/>
    <property type="match status" value="1"/>
</dbReference>
<dbReference type="PANTHER" id="PTHR31232">
    <property type="match status" value="1"/>
</dbReference>
<proteinExistence type="inferred from homology"/>
<keyword evidence="7" id="KW-1133">Transmembrane helix</keyword>
<evidence type="ECO:0000256" key="6">
    <source>
        <dbReference type="RuleBase" id="RU367044"/>
    </source>
</evidence>
<dbReference type="Pfam" id="PF05938">
    <property type="entry name" value="Self-incomp_S1"/>
    <property type="match status" value="1"/>
</dbReference>
<evidence type="ECO:0000256" key="4">
    <source>
        <dbReference type="ARBA" id="ARBA00022525"/>
    </source>
</evidence>
<dbReference type="InterPro" id="IPR010264">
    <property type="entry name" value="Self-incomp_S1"/>
</dbReference>
<protein>
    <recommendedName>
        <fullName evidence="6">S-protein homolog</fullName>
    </recommendedName>
</protein>
<keyword evidence="5" id="KW-0732">Signal</keyword>
<sequence>MDSKRITIGAYTTVVTVFVILLCANSNQAKCKGFVFPRYTIEILNGIGPEICVRCKSKDDDLGRHYLTLYQAYYFSFRVSFLTLFYCSASWNGRTEYFDAYNVRSEDSIFCREHGCRCSWKLTPDGPCLFIEASGKHDRCHPWKPKDENIVELAR</sequence>
<dbReference type="GO" id="GO:0005576">
    <property type="term" value="C:extracellular region"/>
    <property type="evidence" value="ECO:0007669"/>
    <property type="project" value="UniProtKB-SubCell"/>
</dbReference>
<accession>A0A7N0TN72</accession>
<comment type="similarity">
    <text evidence="2 6">Belongs to the plant self-incompatibility (S1) protein family.</text>
</comment>
<dbReference type="Gramene" id="Kaladp0040s0451.1.v1.1">
    <property type="protein sequence ID" value="Kaladp0040s0451.1.v1.1.CDS.1"/>
    <property type="gene ID" value="Kaladp0040s0451.v1.1"/>
</dbReference>
<feature type="transmembrane region" description="Helical" evidence="7">
    <location>
        <begin position="6"/>
        <end position="24"/>
    </location>
</feature>
<name>A0A7N0TN72_KALFE</name>
<keyword evidence="9" id="KW-1185">Reference proteome</keyword>
<evidence type="ECO:0000256" key="2">
    <source>
        <dbReference type="ARBA" id="ARBA00005581"/>
    </source>
</evidence>
<organism evidence="8 9">
    <name type="scientific">Kalanchoe fedtschenkoi</name>
    <name type="common">Lavender scallops</name>
    <name type="synonym">South American air plant</name>
    <dbReference type="NCBI Taxonomy" id="63787"/>
    <lineage>
        <taxon>Eukaryota</taxon>
        <taxon>Viridiplantae</taxon>
        <taxon>Streptophyta</taxon>
        <taxon>Embryophyta</taxon>
        <taxon>Tracheophyta</taxon>
        <taxon>Spermatophyta</taxon>
        <taxon>Magnoliopsida</taxon>
        <taxon>eudicotyledons</taxon>
        <taxon>Gunneridae</taxon>
        <taxon>Pentapetalae</taxon>
        <taxon>Saxifragales</taxon>
        <taxon>Crassulaceae</taxon>
        <taxon>Kalanchoe</taxon>
    </lineage>
</organism>
<dbReference type="GO" id="GO:0060320">
    <property type="term" value="P:rejection of self pollen"/>
    <property type="evidence" value="ECO:0007669"/>
    <property type="project" value="UniProtKB-KW"/>
</dbReference>
<keyword evidence="3 6" id="KW-0713">Self-incompatibility</keyword>
<evidence type="ECO:0000256" key="5">
    <source>
        <dbReference type="ARBA" id="ARBA00022729"/>
    </source>
</evidence>
<dbReference type="Proteomes" id="UP000594263">
    <property type="component" value="Unplaced"/>
</dbReference>
<dbReference type="AlphaFoldDB" id="A0A7N0TN72"/>
<reference evidence="8" key="1">
    <citation type="submission" date="2021-01" db="UniProtKB">
        <authorList>
            <consortium name="EnsemblPlants"/>
        </authorList>
    </citation>
    <scope>IDENTIFICATION</scope>
</reference>
<dbReference type="OMA" id="FCREHGC"/>
<keyword evidence="7" id="KW-0472">Membrane</keyword>
<evidence type="ECO:0000313" key="8">
    <source>
        <dbReference type="EnsemblPlants" id="Kaladp0040s0451.1.v1.1.CDS.1"/>
    </source>
</evidence>
<evidence type="ECO:0000256" key="7">
    <source>
        <dbReference type="SAM" id="Phobius"/>
    </source>
</evidence>
<evidence type="ECO:0000256" key="1">
    <source>
        <dbReference type="ARBA" id="ARBA00004613"/>
    </source>
</evidence>
<keyword evidence="7" id="KW-0812">Transmembrane</keyword>